<dbReference type="GO" id="GO:0030677">
    <property type="term" value="C:ribonuclease P complex"/>
    <property type="evidence" value="ECO:0007669"/>
    <property type="project" value="TreeGrafter"/>
</dbReference>
<evidence type="ECO:0000256" key="4">
    <source>
        <dbReference type="ARBA" id="ARBA00022759"/>
    </source>
</evidence>
<name>A0A1Q2SQ22_9GAMM</name>
<comment type="function">
    <text evidence="1 7">RNaseP catalyzes the removal of the 5'-leader sequence from pre-tRNA to produce the mature 5'-terminus. It can also cleave other RNA substrates such as 4.5S RNA. The protein component plays an auxiliary but essential role in vivo by binding to the 5'-leader sequence and broadening the substrate specificity of the ribozyme.</text>
</comment>
<dbReference type="InterPro" id="IPR014721">
    <property type="entry name" value="Ribsml_uS5_D2-typ_fold_subgr"/>
</dbReference>
<dbReference type="Gene3D" id="3.30.230.10">
    <property type="match status" value="1"/>
</dbReference>
<evidence type="ECO:0000256" key="8">
    <source>
        <dbReference type="NCBIfam" id="TIGR00188"/>
    </source>
</evidence>
<dbReference type="Pfam" id="PF00825">
    <property type="entry name" value="Ribonuclease_P"/>
    <property type="match status" value="1"/>
</dbReference>
<dbReference type="PANTHER" id="PTHR33992:SF1">
    <property type="entry name" value="RIBONUCLEASE P PROTEIN COMPONENT"/>
    <property type="match status" value="1"/>
</dbReference>
<keyword evidence="10" id="KW-1185">Reference proteome</keyword>
<dbReference type="PANTHER" id="PTHR33992">
    <property type="entry name" value="RIBONUCLEASE P PROTEIN COMPONENT"/>
    <property type="match status" value="1"/>
</dbReference>
<dbReference type="GO" id="GO:0001682">
    <property type="term" value="P:tRNA 5'-leader removal"/>
    <property type="evidence" value="ECO:0007669"/>
    <property type="project" value="UniProtKB-UniRule"/>
</dbReference>
<keyword evidence="2 7" id="KW-0819">tRNA processing</keyword>
<dbReference type="Proteomes" id="UP000243679">
    <property type="component" value="Chromosome"/>
</dbReference>
<evidence type="ECO:0000256" key="6">
    <source>
        <dbReference type="ARBA" id="ARBA00022884"/>
    </source>
</evidence>
<keyword evidence="4 7" id="KW-0255">Endonuclease</keyword>
<evidence type="ECO:0000256" key="2">
    <source>
        <dbReference type="ARBA" id="ARBA00022694"/>
    </source>
</evidence>
<comment type="subunit">
    <text evidence="7">Consists of a catalytic RNA component (M1 or rnpB) and a protein subunit.</text>
</comment>
<reference evidence="9 10" key="1">
    <citation type="journal article" date="2017" name="ISME J.">
        <title>An acid-tolerant ammonia-oxidizing ?-proteobacterium from soil.</title>
        <authorList>
            <person name="Hayatsu M."/>
            <person name="Tago K."/>
            <person name="Uchiyama I."/>
            <person name="Toyoda A."/>
            <person name="Wang Y."/>
            <person name="Shimomura Y."/>
            <person name="Okubo T."/>
            <person name="Kurisu F."/>
            <person name="Hirono Y."/>
            <person name="Nonaka K."/>
            <person name="Akiyama H."/>
            <person name="Itoh T."/>
            <person name="Takami H."/>
        </authorList>
    </citation>
    <scope>NUCLEOTIDE SEQUENCE [LARGE SCALE GENOMIC DNA]</scope>
    <source>
        <strain evidence="9 10">TAO100</strain>
    </source>
</reference>
<evidence type="ECO:0000256" key="5">
    <source>
        <dbReference type="ARBA" id="ARBA00022801"/>
    </source>
</evidence>
<dbReference type="GO" id="GO:0004526">
    <property type="term" value="F:ribonuclease P activity"/>
    <property type="evidence" value="ECO:0007669"/>
    <property type="project" value="UniProtKB-UniRule"/>
</dbReference>
<dbReference type="HAMAP" id="MF_00227">
    <property type="entry name" value="RNase_P"/>
    <property type="match status" value="1"/>
</dbReference>
<comment type="catalytic activity">
    <reaction evidence="7">
        <text>Endonucleolytic cleavage of RNA, removing 5'-extranucleotides from tRNA precursor.</text>
        <dbReference type="EC" id="3.1.26.5"/>
    </reaction>
</comment>
<keyword evidence="5 7" id="KW-0378">Hydrolase</keyword>
<dbReference type="PROSITE" id="PS00648">
    <property type="entry name" value="RIBONUCLEASE_P"/>
    <property type="match status" value="1"/>
</dbReference>
<dbReference type="AlphaFoldDB" id="A0A1Q2SQ22"/>
<dbReference type="InterPro" id="IPR020539">
    <property type="entry name" value="RNase_P_CS"/>
</dbReference>
<dbReference type="EMBL" id="AP014836">
    <property type="protein sequence ID" value="BAW81209.1"/>
    <property type="molecule type" value="Genomic_DNA"/>
</dbReference>
<keyword evidence="3 7" id="KW-0540">Nuclease</keyword>
<evidence type="ECO:0000313" key="9">
    <source>
        <dbReference type="EMBL" id="BAW81209.1"/>
    </source>
</evidence>
<dbReference type="NCBIfam" id="TIGR00188">
    <property type="entry name" value="rnpA"/>
    <property type="match status" value="1"/>
</dbReference>
<keyword evidence="6 7" id="KW-0694">RNA-binding</keyword>
<organism evidence="9 10">
    <name type="scientific">Candidatus Nitrosoglobus terrae</name>
    <dbReference type="NCBI Taxonomy" id="1630141"/>
    <lineage>
        <taxon>Bacteria</taxon>
        <taxon>Pseudomonadati</taxon>
        <taxon>Pseudomonadota</taxon>
        <taxon>Gammaproteobacteria</taxon>
        <taxon>Chromatiales</taxon>
        <taxon>Chromatiaceae</taxon>
        <taxon>Candidatus Nitrosoglobus</taxon>
    </lineage>
</organism>
<evidence type="ECO:0000313" key="10">
    <source>
        <dbReference type="Proteomes" id="UP000243679"/>
    </source>
</evidence>
<dbReference type="EC" id="3.1.26.5" evidence="7 8"/>
<proteinExistence type="inferred from homology"/>
<evidence type="ECO:0000256" key="7">
    <source>
        <dbReference type="HAMAP-Rule" id="MF_00227"/>
    </source>
</evidence>
<evidence type="ECO:0000256" key="1">
    <source>
        <dbReference type="ARBA" id="ARBA00002663"/>
    </source>
</evidence>
<dbReference type="InterPro" id="IPR020568">
    <property type="entry name" value="Ribosomal_Su5_D2-typ_SF"/>
</dbReference>
<dbReference type="SUPFAM" id="SSF54211">
    <property type="entry name" value="Ribosomal protein S5 domain 2-like"/>
    <property type="match status" value="1"/>
</dbReference>
<comment type="similarity">
    <text evidence="7">Belongs to the RnpA family.</text>
</comment>
<dbReference type="GO" id="GO:0000049">
    <property type="term" value="F:tRNA binding"/>
    <property type="evidence" value="ECO:0007669"/>
    <property type="project" value="UniProtKB-UniRule"/>
</dbReference>
<dbReference type="GO" id="GO:0042781">
    <property type="term" value="F:3'-tRNA processing endoribonuclease activity"/>
    <property type="evidence" value="ECO:0007669"/>
    <property type="project" value="TreeGrafter"/>
</dbReference>
<dbReference type="InterPro" id="IPR000100">
    <property type="entry name" value="RNase_P"/>
</dbReference>
<dbReference type="KEGG" id="ntt:TAO_1839"/>
<evidence type="ECO:0000256" key="3">
    <source>
        <dbReference type="ARBA" id="ARBA00022722"/>
    </source>
</evidence>
<sequence>MITVGYQIDLLNFSMNKSRLNRSMRLADSADFERVFISRKKISGTMFTVLYCFNELNYPRLGMAISRKHFSRAVDRNRVKRLIRESFRQWQQILSKCDLVVLSKLNASYYSNLDLLCSLENQWICLTKDTSAFRSPRNTAITP</sequence>
<gene>
    <name evidence="7" type="primary">rnpA</name>
    <name evidence="9" type="ORF">TAO_1839</name>
</gene>
<accession>A0A1Q2SQ22</accession>
<protein>
    <recommendedName>
        <fullName evidence="7 8">Ribonuclease P protein component</fullName>
        <shortName evidence="7">RNase P protein</shortName>
        <shortName evidence="7">RNaseP protein</shortName>
        <ecNumber evidence="7 8">3.1.26.5</ecNumber>
    </recommendedName>
    <alternativeName>
        <fullName evidence="7">Protein C5</fullName>
    </alternativeName>
</protein>